<dbReference type="EMBL" id="CP069213">
    <property type="protein sequence ID" value="QRH01769.1"/>
    <property type="molecule type" value="Genomic_DNA"/>
</dbReference>
<name>A0ABX7G372_9GAMM</name>
<comment type="similarity">
    <text evidence="1 5">Belongs to the peptidase S8 family.</text>
</comment>
<feature type="active site" description="Charge relay system" evidence="5">
    <location>
        <position position="396"/>
    </location>
</feature>
<dbReference type="PANTHER" id="PTHR43806:SF11">
    <property type="entry name" value="CEREVISIN-RELATED"/>
    <property type="match status" value="1"/>
</dbReference>
<dbReference type="CDD" id="cd07473">
    <property type="entry name" value="Peptidases_S8_Subtilisin_like"/>
    <property type="match status" value="1"/>
</dbReference>
<evidence type="ECO:0000259" key="8">
    <source>
        <dbReference type="Pfam" id="PF22148"/>
    </source>
</evidence>
<evidence type="ECO:0000256" key="2">
    <source>
        <dbReference type="ARBA" id="ARBA00022670"/>
    </source>
</evidence>
<feature type="signal peptide" evidence="6">
    <location>
        <begin position="1"/>
        <end position="22"/>
    </location>
</feature>
<feature type="domain" description="Peptidase S8/S53" evidence="7">
    <location>
        <begin position="159"/>
        <end position="430"/>
    </location>
</feature>
<evidence type="ECO:0000313" key="9">
    <source>
        <dbReference type="EMBL" id="QRH01769.1"/>
    </source>
</evidence>
<dbReference type="Gene3D" id="3.40.50.200">
    <property type="entry name" value="Peptidase S8/S53 domain"/>
    <property type="match status" value="1"/>
</dbReference>
<dbReference type="PRINTS" id="PR00723">
    <property type="entry name" value="SUBTILISIN"/>
</dbReference>
<keyword evidence="6" id="KW-0732">Signal</keyword>
<dbReference type="RefSeq" id="WP_203325440.1">
    <property type="nucleotide sequence ID" value="NZ_CP069213.1"/>
</dbReference>
<dbReference type="PROSITE" id="PS00138">
    <property type="entry name" value="SUBTILASE_SER"/>
    <property type="match status" value="1"/>
</dbReference>
<dbReference type="SUPFAM" id="SSF52743">
    <property type="entry name" value="Subtilisin-like"/>
    <property type="match status" value="1"/>
</dbReference>
<dbReference type="Pfam" id="PF00082">
    <property type="entry name" value="Peptidase_S8"/>
    <property type="match status" value="1"/>
</dbReference>
<evidence type="ECO:0000256" key="3">
    <source>
        <dbReference type="ARBA" id="ARBA00022801"/>
    </source>
</evidence>
<feature type="domain" description="Fervidolysin-like N-terminal prodomain" evidence="8">
    <location>
        <begin position="31"/>
        <end position="109"/>
    </location>
</feature>
<evidence type="ECO:0000313" key="10">
    <source>
        <dbReference type="Proteomes" id="UP000596252"/>
    </source>
</evidence>
<dbReference type="InterPro" id="IPR023828">
    <property type="entry name" value="Peptidase_S8_Ser-AS"/>
</dbReference>
<feature type="chain" id="PRO_5045737348" evidence="6">
    <location>
        <begin position="23"/>
        <end position="450"/>
    </location>
</feature>
<feature type="active site" description="Charge relay system" evidence="5">
    <location>
        <position position="166"/>
    </location>
</feature>
<dbReference type="Proteomes" id="UP000596252">
    <property type="component" value="Chromosome"/>
</dbReference>
<dbReference type="PROSITE" id="PS00137">
    <property type="entry name" value="SUBTILASE_HIS"/>
    <property type="match status" value="1"/>
</dbReference>
<dbReference type="InterPro" id="IPR000209">
    <property type="entry name" value="Peptidase_S8/S53_dom"/>
</dbReference>
<dbReference type="InterPro" id="IPR036852">
    <property type="entry name" value="Peptidase_S8/S53_dom_sf"/>
</dbReference>
<evidence type="ECO:0000256" key="1">
    <source>
        <dbReference type="ARBA" id="ARBA00011073"/>
    </source>
</evidence>
<evidence type="ECO:0000256" key="5">
    <source>
        <dbReference type="PROSITE-ProRule" id="PRU01240"/>
    </source>
</evidence>
<evidence type="ECO:0000256" key="4">
    <source>
        <dbReference type="ARBA" id="ARBA00022825"/>
    </source>
</evidence>
<organism evidence="9 10">
    <name type="scientific">Shewanella litorisediminis</name>
    <dbReference type="NCBI Taxonomy" id="1173586"/>
    <lineage>
        <taxon>Bacteria</taxon>
        <taxon>Pseudomonadati</taxon>
        <taxon>Pseudomonadota</taxon>
        <taxon>Gammaproteobacteria</taxon>
        <taxon>Alteromonadales</taxon>
        <taxon>Shewanellaceae</taxon>
        <taxon>Shewanella</taxon>
    </lineage>
</organism>
<keyword evidence="4 5" id="KW-0720">Serine protease</keyword>
<dbReference type="InterPro" id="IPR015500">
    <property type="entry name" value="Peptidase_S8_subtilisin-rel"/>
</dbReference>
<gene>
    <name evidence="9" type="ORF">JQC75_18305</name>
</gene>
<reference evidence="9 10" key="1">
    <citation type="journal article" date="2012" name="Antonie Van Leeuwenhoek">
        <title>Shewanella litorisediminis sp. nov., a gammaproteobacterium isolated from a tidal flat sediment.</title>
        <authorList>
            <person name="Lee M.H."/>
            <person name="Yoon J.H."/>
        </authorList>
    </citation>
    <scope>NUCLEOTIDE SEQUENCE [LARGE SCALE GENOMIC DNA]</scope>
    <source>
        <strain evidence="9 10">SMK1-12</strain>
    </source>
</reference>
<keyword evidence="10" id="KW-1185">Reference proteome</keyword>
<dbReference type="PROSITE" id="PS51892">
    <property type="entry name" value="SUBTILASE"/>
    <property type="match status" value="1"/>
</dbReference>
<keyword evidence="2 5" id="KW-0645">Protease</keyword>
<protein>
    <submittedName>
        <fullName evidence="9">S8 family serine peptidase</fullName>
    </submittedName>
</protein>
<sequence length="450" mass="47086">MQIKTRVSLAVAIALASAGTLAADNHKAMQGLKNGRAHVADELIVQYRADSNDSQKDRALARIQANHIETLGKNQRGELRLVSLPVGKDMAAAMRELAADPNVEFVEPNWIYQHADVANDTYYTNGSLWGMYGDATNPASGWGSHAGEQWNTGNTDCSDVVVGIIDEGYMYEHEDLADNAFQNPGEIAGDGIDNDGNGYIDDVYGWDFDGNDNSVFDGAIDDHGTHVAGTIGAVGGNGKGVAGVCWNVKLMSGKFLGRRGGTTANAVKAVDYFTDMKQRHGLNLVATSNSWGGGGYSQALEDAIGRANDAGILFIAAAGNDSYNCDSGSNCYPAEYPNDNIIAVASITSSGAMSSFSSYGANTVDICAPGSGIYSTVPKSSKGQVISGYASYNGTSMATPHVSGAAALYKAMHPNASHMDVKDALLNNAAPTGSCQGKVSSNGRLDVSSF</sequence>
<feature type="active site" description="Charge relay system" evidence="5">
    <location>
        <position position="223"/>
    </location>
</feature>
<proteinExistence type="inferred from homology"/>
<dbReference type="InterPro" id="IPR050131">
    <property type="entry name" value="Peptidase_S8_subtilisin-like"/>
</dbReference>
<dbReference type="InterPro" id="IPR022398">
    <property type="entry name" value="Peptidase_S8_His-AS"/>
</dbReference>
<evidence type="ECO:0000259" key="7">
    <source>
        <dbReference type="Pfam" id="PF00082"/>
    </source>
</evidence>
<dbReference type="Pfam" id="PF22148">
    <property type="entry name" value="Fervidolysin_NPro-like"/>
    <property type="match status" value="1"/>
</dbReference>
<keyword evidence="3 5" id="KW-0378">Hydrolase</keyword>
<dbReference type="InterPro" id="IPR054399">
    <property type="entry name" value="Fervidolysin-like_N_prodom"/>
</dbReference>
<evidence type="ECO:0000256" key="6">
    <source>
        <dbReference type="SAM" id="SignalP"/>
    </source>
</evidence>
<accession>A0ABX7G372</accession>
<dbReference type="InterPro" id="IPR034204">
    <property type="entry name" value="PfSUB1-like_cat_dom"/>
</dbReference>
<dbReference type="PANTHER" id="PTHR43806">
    <property type="entry name" value="PEPTIDASE S8"/>
    <property type="match status" value="1"/>
</dbReference>